<dbReference type="Proteomes" id="UP000585474">
    <property type="component" value="Unassembled WGS sequence"/>
</dbReference>
<keyword evidence="3" id="KW-1185">Reference proteome</keyword>
<dbReference type="Pfam" id="PF12023">
    <property type="entry name" value="DUF3511"/>
    <property type="match status" value="1"/>
</dbReference>
<protein>
    <submittedName>
        <fullName evidence="2">ABC family ABC transporter, putative</fullName>
    </submittedName>
</protein>
<comment type="caution">
    <text evidence="2">The sequence shown here is derived from an EMBL/GenBank/DDBJ whole genome shotgun (WGS) entry which is preliminary data.</text>
</comment>
<proteinExistence type="predicted"/>
<dbReference type="PANTHER" id="PTHR33193">
    <property type="entry name" value="DOMAIN PROTEIN, PUTATIVE (DUF3511)-RELATED"/>
    <property type="match status" value="1"/>
</dbReference>
<accession>A0A7J0G008</accession>
<dbReference type="PANTHER" id="PTHR33193:SF43">
    <property type="entry name" value="TRANSMEMBRANE PROTEIN DDB_G0273707_DDB_G0273361-LIKE"/>
    <property type="match status" value="1"/>
</dbReference>
<name>A0A7J0G008_9ERIC</name>
<feature type="compositionally biased region" description="Polar residues" evidence="1">
    <location>
        <begin position="1"/>
        <end position="11"/>
    </location>
</feature>
<dbReference type="EMBL" id="BJWL01000016">
    <property type="protein sequence ID" value="GFZ04282.1"/>
    <property type="molecule type" value="Genomic_DNA"/>
</dbReference>
<sequence length="91" mass="10328">MHDLRSYSTSYGPNGVGQPPQQQMGKMKKGKSSVGSNSKNWSLISDPELQRKKRVAGYKAYAVEDKVKGTLRKSFKWVKDTYTHVVYGWKS</sequence>
<gene>
    <name evidence="2" type="ORF">Acr_16g0009060</name>
</gene>
<evidence type="ECO:0000313" key="3">
    <source>
        <dbReference type="Proteomes" id="UP000585474"/>
    </source>
</evidence>
<organism evidence="2 3">
    <name type="scientific">Actinidia rufa</name>
    <dbReference type="NCBI Taxonomy" id="165716"/>
    <lineage>
        <taxon>Eukaryota</taxon>
        <taxon>Viridiplantae</taxon>
        <taxon>Streptophyta</taxon>
        <taxon>Embryophyta</taxon>
        <taxon>Tracheophyta</taxon>
        <taxon>Spermatophyta</taxon>
        <taxon>Magnoliopsida</taxon>
        <taxon>eudicotyledons</taxon>
        <taxon>Gunneridae</taxon>
        <taxon>Pentapetalae</taxon>
        <taxon>asterids</taxon>
        <taxon>Ericales</taxon>
        <taxon>Actinidiaceae</taxon>
        <taxon>Actinidia</taxon>
    </lineage>
</organism>
<evidence type="ECO:0000313" key="2">
    <source>
        <dbReference type="EMBL" id="GFZ04282.1"/>
    </source>
</evidence>
<dbReference type="InterPro" id="IPR021899">
    <property type="entry name" value="DUF3511"/>
</dbReference>
<dbReference type="OrthoDB" id="1655903at2759"/>
<feature type="compositionally biased region" description="Low complexity" evidence="1">
    <location>
        <begin position="12"/>
        <end position="25"/>
    </location>
</feature>
<feature type="region of interest" description="Disordered" evidence="1">
    <location>
        <begin position="1"/>
        <end position="46"/>
    </location>
</feature>
<reference evidence="2 3" key="1">
    <citation type="submission" date="2019-07" db="EMBL/GenBank/DDBJ databases">
        <title>De Novo Assembly of kiwifruit Actinidia rufa.</title>
        <authorList>
            <person name="Sugita-Konishi S."/>
            <person name="Sato K."/>
            <person name="Mori E."/>
            <person name="Abe Y."/>
            <person name="Kisaki G."/>
            <person name="Hamano K."/>
            <person name="Suezawa K."/>
            <person name="Otani M."/>
            <person name="Fukuda T."/>
            <person name="Manabe T."/>
            <person name="Gomi K."/>
            <person name="Tabuchi M."/>
            <person name="Akimitsu K."/>
            <person name="Kataoka I."/>
        </authorList>
    </citation>
    <scope>NUCLEOTIDE SEQUENCE [LARGE SCALE GENOMIC DNA]</scope>
    <source>
        <strain evidence="3">cv. Fuchu</strain>
    </source>
</reference>
<evidence type="ECO:0000256" key="1">
    <source>
        <dbReference type="SAM" id="MobiDB-lite"/>
    </source>
</evidence>
<dbReference type="AlphaFoldDB" id="A0A7J0G008"/>